<comment type="caution">
    <text evidence="1">The sequence shown here is derived from an EMBL/GenBank/DDBJ whole genome shotgun (WGS) entry which is preliminary data.</text>
</comment>
<reference evidence="1 2" key="1">
    <citation type="submission" date="2021-11" db="EMBL/GenBank/DDBJ databases">
        <title>Black yeast isolated from Biological Soil Crust.</title>
        <authorList>
            <person name="Kurbessoian T."/>
        </authorList>
    </citation>
    <scope>NUCLEOTIDE SEQUENCE [LARGE SCALE GENOMIC DNA]</scope>
    <source>
        <strain evidence="1 2">CCFEE 5522</strain>
    </source>
</reference>
<evidence type="ECO:0000313" key="2">
    <source>
        <dbReference type="Proteomes" id="UP001324427"/>
    </source>
</evidence>
<name>A0AAV9JQB0_9PEZI</name>
<evidence type="ECO:0000313" key="1">
    <source>
        <dbReference type="EMBL" id="KAK4547796.1"/>
    </source>
</evidence>
<accession>A0AAV9JQB0</accession>
<proteinExistence type="predicted"/>
<gene>
    <name evidence="1" type="ORF">LTR36_000754</name>
</gene>
<dbReference type="AlphaFoldDB" id="A0AAV9JQB0"/>
<dbReference type="Proteomes" id="UP001324427">
    <property type="component" value="Unassembled WGS sequence"/>
</dbReference>
<keyword evidence="2" id="KW-1185">Reference proteome</keyword>
<dbReference type="EMBL" id="JAVFHQ010000010">
    <property type="protein sequence ID" value="KAK4547796.1"/>
    <property type="molecule type" value="Genomic_DNA"/>
</dbReference>
<protein>
    <submittedName>
        <fullName evidence="1">Uncharacterized protein</fullName>
    </submittedName>
</protein>
<organism evidence="1 2">
    <name type="scientific">Oleoguttula mirabilis</name>
    <dbReference type="NCBI Taxonomy" id="1507867"/>
    <lineage>
        <taxon>Eukaryota</taxon>
        <taxon>Fungi</taxon>
        <taxon>Dikarya</taxon>
        <taxon>Ascomycota</taxon>
        <taxon>Pezizomycotina</taxon>
        <taxon>Dothideomycetes</taxon>
        <taxon>Dothideomycetidae</taxon>
        <taxon>Mycosphaerellales</taxon>
        <taxon>Teratosphaeriaceae</taxon>
        <taxon>Oleoguttula</taxon>
    </lineage>
</organism>
<sequence>MDAKVINTDAGEQQEAWEAPQLEEALARLERLQQQLDGLRSSIPSLVTPLLRPNASKAHMFAEVAKSAVQSTDDLKAFRDNWTSGQTQQILARSKESLDGDGDLSKADGVARYGWARD</sequence>